<dbReference type="OrthoDB" id="9800666at2"/>
<evidence type="ECO:0000259" key="2">
    <source>
        <dbReference type="PROSITE" id="PS50213"/>
    </source>
</evidence>
<dbReference type="Proteomes" id="UP000004688">
    <property type="component" value="Chromosome"/>
</dbReference>
<proteinExistence type="predicted"/>
<dbReference type="InterPro" id="IPR000782">
    <property type="entry name" value="FAS1_domain"/>
</dbReference>
<dbReference type="eggNOG" id="COG2335">
    <property type="taxonomic scope" value="Bacteria"/>
</dbReference>
<sequence length="177" mass="18274">MIHLKTMAAAATFAIAGAAASARSITEIAAGDERFTTLVAAVTAAGLADTLAGPCAFTAYAPINAAFDTLPEGTVETLLLSENKGQLTNILLYPVDDRVLMGGDFPAGSTYFKPINEAERLCITSADGGITIADGTGEMAAIIIANLEADNGVISAIWAPRKMHGAFLLQRRQGCAN</sequence>
<dbReference type="InterPro" id="IPR036378">
    <property type="entry name" value="FAS1_dom_sf"/>
</dbReference>
<dbReference type="AlphaFoldDB" id="M9RM11"/>
<dbReference type="RefSeq" id="WP_015494072.1">
    <property type="nucleotide sequence ID" value="NC_020908.1"/>
</dbReference>
<dbReference type="Gene3D" id="2.30.180.10">
    <property type="entry name" value="FAS1 domain"/>
    <property type="match status" value="1"/>
</dbReference>
<evidence type="ECO:0000313" key="3">
    <source>
        <dbReference type="EMBL" id="AGI70840.1"/>
    </source>
</evidence>
<feature type="chain" id="PRO_5004102601" description="FAS1 domain-containing protein" evidence="1">
    <location>
        <begin position="19"/>
        <end position="177"/>
    </location>
</feature>
<feature type="domain" description="FAS1" evidence="2">
    <location>
        <begin position="22"/>
        <end position="161"/>
    </location>
</feature>
<keyword evidence="1" id="KW-0732">Signal</keyword>
<name>M9RM11_9RHOB</name>
<evidence type="ECO:0000313" key="4">
    <source>
        <dbReference type="Proteomes" id="UP000004688"/>
    </source>
</evidence>
<dbReference type="Pfam" id="PF02469">
    <property type="entry name" value="Fasciclin"/>
    <property type="match status" value="1"/>
</dbReference>
<protein>
    <recommendedName>
        <fullName evidence="2">FAS1 domain-containing protein</fullName>
    </recommendedName>
</protein>
<evidence type="ECO:0000256" key="1">
    <source>
        <dbReference type="SAM" id="SignalP"/>
    </source>
</evidence>
<keyword evidence="4" id="KW-1185">Reference proteome</keyword>
<feature type="signal peptide" evidence="1">
    <location>
        <begin position="1"/>
        <end position="18"/>
    </location>
</feature>
<dbReference type="STRING" id="391616.OA238_c06090"/>
<organism evidence="3 4">
    <name type="scientific">Octadecabacter arcticus 238</name>
    <dbReference type="NCBI Taxonomy" id="391616"/>
    <lineage>
        <taxon>Bacteria</taxon>
        <taxon>Pseudomonadati</taxon>
        <taxon>Pseudomonadota</taxon>
        <taxon>Alphaproteobacteria</taxon>
        <taxon>Rhodobacterales</taxon>
        <taxon>Roseobacteraceae</taxon>
        <taxon>Octadecabacter</taxon>
    </lineage>
</organism>
<dbReference type="HOGENOM" id="CLU_031281_4_2_5"/>
<dbReference type="PROSITE" id="PS50213">
    <property type="entry name" value="FAS1"/>
    <property type="match status" value="1"/>
</dbReference>
<dbReference type="KEGG" id="oar:OA238_c06090"/>
<accession>M9RM11</accession>
<dbReference type="EMBL" id="CP003742">
    <property type="protein sequence ID" value="AGI70840.1"/>
    <property type="molecule type" value="Genomic_DNA"/>
</dbReference>
<dbReference type="SUPFAM" id="SSF82153">
    <property type="entry name" value="FAS1 domain"/>
    <property type="match status" value="1"/>
</dbReference>
<reference evidence="3 4" key="1">
    <citation type="journal article" date="2013" name="PLoS ONE">
        <title>Poles Apart: Arctic and Antarctic Octadecabacter strains Share High Genome Plasticity and a New Type of Xanthorhodopsin.</title>
        <authorList>
            <person name="Vollmers J."/>
            <person name="Voget S."/>
            <person name="Dietrich S."/>
            <person name="Gollnow K."/>
            <person name="Smits M."/>
            <person name="Meyer K."/>
            <person name="Brinkhoff T."/>
            <person name="Simon M."/>
            <person name="Daniel R."/>
        </authorList>
    </citation>
    <scope>NUCLEOTIDE SEQUENCE [LARGE SCALE GENOMIC DNA]</scope>
    <source>
        <strain evidence="3 4">238</strain>
    </source>
</reference>
<gene>
    <name evidence="3" type="ORF">OA238_c06090</name>
</gene>